<proteinExistence type="predicted"/>
<evidence type="ECO:0000313" key="1">
    <source>
        <dbReference type="EMBL" id="MCJ8501152.1"/>
    </source>
</evidence>
<dbReference type="Proteomes" id="UP001165427">
    <property type="component" value="Unassembled WGS sequence"/>
</dbReference>
<evidence type="ECO:0000313" key="2">
    <source>
        <dbReference type="Proteomes" id="UP001165427"/>
    </source>
</evidence>
<keyword evidence="2" id="KW-1185">Reference proteome</keyword>
<dbReference type="SUPFAM" id="SSF103007">
    <property type="entry name" value="Hypothetical protein TT1725"/>
    <property type="match status" value="1"/>
</dbReference>
<sequence length="105" mass="11663">MPKRSSAQPHMAVGYGVLTFRLHDCRSLKAKRSVVRSIIGQMRNHFNAAVAEVGANDIHQRARIGFALVGPDHQVINAKMDKLINFVDGLGLAEIIDTEMEIFHL</sequence>
<dbReference type="InterPro" id="IPR036746">
    <property type="entry name" value="TT1725-like_sf"/>
</dbReference>
<name>A0AA41R1H1_9BACT</name>
<dbReference type="InterPro" id="IPR007546">
    <property type="entry name" value="DUF503"/>
</dbReference>
<protein>
    <submittedName>
        <fullName evidence="1">DUF503 domain-containing protein</fullName>
    </submittedName>
</protein>
<dbReference type="PANTHER" id="PTHR36441:SF1">
    <property type="entry name" value="DUF503 DOMAIN-CONTAINING PROTEIN"/>
    <property type="match status" value="1"/>
</dbReference>
<accession>A0AA41R1H1</accession>
<gene>
    <name evidence="1" type="ORF">MRX98_11265</name>
</gene>
<reference evidence="1" key="1">
    <citation type="submission" date="2022-04" db="EMBL/GenBank/DDBJ databases">
        <title>Desulfatitalea alkaliphila sp. nov., a novel anaerobic sulfate-reducing bacterium isolated from terrestrial mud volcano, Taman Peninsula, Russia.</title>
        <authorList>
            <person name="Khomyakova M.A."/>
            <person name="Merkel A.Y."/>
            <person name="Slobodkin A.I."/>
        </authorList>
    </citation>
    <scope>NUCLEOTIDE SEQUENCE</scope>
    <source>
        <strain evidence="1">M08but</strain>
    </source>
</reference>
<organism evidence="1 2">
    <name type="scientific">Desulfatitalea alkaliphila</name>
    <dbReference type="NCBI Taxonomy" id="2929485"/>
    <lineage>
        <taxon>Bacteria</taxon>
        <taxon>Pseudomonadati</taxon>
        <taxon>Thermodesulfobacteriota</taxon>
        <taxon>Desulfobacteria</taxon>
        <taxon>Desulfobacterales</taxon>
        <taxon>Desulfosarcinaceae</taxon>
        <taxon>Desulfatitalea</taxon>
    </lineage>
</organism>
<dbReference type="Pfam" id="PF04456">
    <property type="entry name" value="DUF503"/>
    <property type="match status" value="1"/>
</dbReference>
<dbReference type="Gene3D" id="3.30.70.1120">
    <property type="entry name" value="TT1725-like"/>
    <property type="match status" value="1"/>
</dbReference>
<dbReference type="RefSeq" id="WP_246907575.1">
    <property type="nucleotide sequence ID" value="NZ_JALJRB010000011.1"/>
</dbReference>
<dbReference type="AlphaFoldDB" id="A0AA41R1H1"/>
<dbReference type="PANTHER" id="PTHR36441">
    <property type="entry name" value="HYPOTHETICAL CYTOSOLIC PROTEIN"/>
    <property type="match status" value="1"/>
</dbReference>
<dbReference type="EMBL" id="JALJRB010000011">
    <property type="protein sequence ID" value="MCJ8501152.1"/>
    <property type="molecule type" value="Genomic_DNA"/>
</dbReference>
<comment type="caution">
    <text evidence="1">The sequence shown here is derived from an EMBL/GenBank/DDBJ whole genome shotgun (WGS) entry which is preliminary data.</text>
</comment>